<evidence type="ECO:0000313" key="2">
    <source>
        <dbReference type="EMBL" id="MPC42916.1"/>
    </source>
</evidence>
<dbReference type="AlphaFoldDB" id="A0A5B7FC86"/>
<gene>
    <name evidence="2" type="ORF">E2C01_036549</name>
</gene>
<organism evidence="2 3">
    <name type="scientific">Portunus trituberculatus</name>
    <name type="common">Swimming crab</name>
    <name type="synonym">Neptunus trituberculatus</name>
    <dbReference type="NCBI Taxonomy" id="210409"/>
    <lineage>
        <taxon>Eukaryota</taxon>
        <taxon>Metazoa</taxon>
        <taxon>Ecdysozoa</taxon>
        <taxon>Arthropoda</taxon>
        <taxon>Crustacea</taxon>
        <taxon>Multicrustacea</taxon>
        <taxon>Malacostraca</taxon>
        <taxon>Eumalacostraca</taxon>
        <taxon>Eucarida</taxon>
        <taxon>Decapoda</taxon>
        <taxon>Pleocyemata</taxon>
        <taxon>Brachyura</taxon>
        <taxon>Eubrachyura</taxon>
        <taxon>Portunoidea</taxon>
        <taxon>Portunidae</taxon>
        <taxon>Portuninae</taxon>
        <taxon>Portunus</taxon>
    </lineage>
</organism>
<protein>
    <submittedName>
        <fullName evidence="2">Uncharacterized protein</fullName>
    </submittedName>
</protein>
<proteinExistence type="predicted"/>
<reference evidence="2 3" key="1">
    <citation type="submission" date="2019-05" db="EMBL/GenBank/DDBJ databases">
        <title>Another draft genome of Portunus trituberculatus and its Hox gene families provides insights of decapod evolution.</title>
        <authorList>
            <person name="Jeong J.-H."/>
            <person name="Song I."/>
            <person name="Kim S."/>
            <person name="Choi T."/>
            <person name="Kim D."/>
            <person name="Ryu S."/>
            <person name="Kim W."/>
        </authorList>
    </citation>
    <scope>NUCLEOTIDE SEQUENCE [LARGE SCALE GENOMIC DNA]</scope>
    <source>
        <tissue evidence="2">Muscle</tissue>
    </source>
</reference>
<feature type="region of interest" description="Disordered" evidence="1">
    <location>
        <begin position="20"/>
        <end position="39"/>
    </location>
</feature>
<sequence>MLYGRLCKTVRVVLASTVKSRPLGTTPGPPQTPPIPHDPYMLPSHQAPPPFPLTRPLSPHTTPAISTLAIPLSFPSPHNLSSSSLPPSVTYVRYPPCSSSLPSLPTPSSPSIHSQHPLSLPSPALSDTPLGTFLVSHTPLPPGNTPSSSSSSSFPLTSSSLPPPPCFTFLPHITCY</sequence>
<keyword evidence="3" id="KW-1185">Reference proteome</keyword>
<accession>A0A5B7FC86</accession>
<comment type="caution">
    <text evidence="2">The sequence shown here is derived from an EMBL/GenBank/DDBJ whole genome shotgun (WGS) entry which is preliminary data.</text>
</comment>
<evidence type="ECO:0000256" key="1">
    <source>
        <dbReference type="SAM" id="MobiDB-lite"/>
    </source>
</evidence>
<dbReference type="EMBL" id="VSRR010005612">
    <property type="protein sequence ID" value="MPC42916.1"/>
    <property type="molecule type" value="Genomic_DNA"/>
</dbReference>
<dbReference type="Proteomes" id="UP000324222">
    <property type="component" value="Unassembled WGS sequence"/>
</dbReference>
<evidence type="ECO:0000313" key="3">
    <source>
        <dbReference type="Proteomes" id="UP000324222"/>
    </source>
</evidence>
<feature type="compositionally biased region" description="Low complexity" evidence="1">
    <location>
        <begin position="145"/>
        <end position="160"/>
    </location>
</feature>
<feature type="region of interest" description="Disordered" evidence="1">
    <location>
        <begin position="102"/>
        <end position="160"/>
    </location>
</feature>
<feature type="compositionally biased region" description="Pro residues" evidence="1">
    <location>
        <begin position="27"/>
        <end position="37"/>
    </location>
</feature>
<name>A0A5B7FC86_PORTR</name>